<dbReference type="PANTHER" id="PTHR24198">
    <property type="entry name" value="ANKYRIN REPEAT AND PROTEIN KINASE DOMAIN-CONTAINING PROTEIN"/>
    <property type="match status" value="1"/>
</dbReference>
<reference evidence="5" key="1">
    <citation type="submission" date="2023-01" db="EMBL/GenBank/DDBJ databases">
        <title>Metagenome sequencing of chrysophaentin producing Chrysophaeum taylorii.</title>
        <authorList>
            <person name="Davison J."/>
            <person name="Bewley C."/>
        </authorList>
    </citation>
    <scope>NUCLEOTIDE SEQUENCE</scope>
    <source>
        <strain evidence="5">NIES-1699</strain>
    </source>
</reference>
<accession>A0AAD7UAK0</accession>
<evidence type="ECO:0000256" key="3">
    <source>
        <dbReference type="PROSITE-ProRule" id="PRU00023"/>
    </source>
</evidence>
<feature type="repeat" description="ANK" evidence="3">
    <location>
        <begin position="373"/>
        <end position="405"/>
    </location>
</feature>
<dbReference type="AlphaFoldDB" id="A0AAD7UAK0"/>
<dbReference type="GO" id="GO:0005737">
    <property type="term" value="C:cytoplasm"/>
    <property type="evidence" value="ECO:0007669"/>
    <property type="project" value="TreeGrafter"/>
</dbReference>
<dbReference type="EMBL" id="JAQMWT010000526">
    <property type="protein sequence ID" value="KAJ8600184.1"/>
    <property type="molecule type" value="Genomic_DNA"/>
</dbReference>
<evidence type="ECO:0000256" key="4">
    <source>
        <dbReference type="SAM" id="MobiDB-lite"/>
    </source>
</evidence>
<keyword evidence="2 3" id="KW-0040">ANK repeat</keyword>
<dbReference type="Pfam" id="PF00023">
    <property type="entry name" value="Ank"/>
    <property type="match status" value="1"/>
</dbReference>
<keyword evidence="6" id="KW-1185">Reference proteome</keyword>
<proteinExistence type="predicted"/>
<evidence type="ECO:0000256" key="2">
    <source>
        <dbReference type="ARBA" id="ARBA00023043"/>
    </source>
</evidence>
<feature type="repeat" description="ANK" evidence="3">
    <location>
        <begin position="338"/>
        <end position="370"/>
    </location>
</feature>
<dbReference type="PROSITE" id="PS50297">
    <property type="entry name" value="ANK_REP_REGION"/>
    <property type="match status" value="3"/>
</dbReference>
<name>A0AAD7UAK0_9STRA</name>
<gene>
    <name evidence="5" type="ORF">CTAYLR_001962</name>
</gene>
<evidence type="ECO:0000256" key="1">
    <source>
        <dbReference type="ARBA" id="ARBA00022737"/>
    </source>
</evidence>
<dbReference type="PROSITE" id="PS50088">
    <property type="entry name" value="ANK_REPEAT"/>
    <property type="match status" value="3"/>
</dbReference>
<organism evidence="5 6">
    <name type="scientific">Chrysophaeum taylorii</name>
    <dbReference type="NCBI Taxonomy" id="2483200"/>
    <lineage>
        <taxon>Eukaryota</taxon>
        <taxon>Sar</taxon>
        <taxon>Stramenopiles</taxon>
        <taxon>Ochrophyta</taxon>
        <taxon>Pelagophyceae</taxon>
        <taxon>Pelagomonadales</taxon>
        <taxon>Pelagomonadaceae</taxon>
        <taxon>Chrysophaeum</taxon>
    </lineage>
</organism>
<keyword evidence="1" id="KW-0677">Repeat</keyword>
<sequence length="479" mass="51539">MLELIPDGLLRHIASHLGRPDEVGRLRGACRALATCCLEAPLALRFEGRRQDWDAVSEYWCAGFRLVAARLKHSNAGDAAVDRFAQQVRELVVSKCFALSSDCLARAAAANLDALHLGDLFNNTVARIASPTLRVVGLTNSLVSCDLVEAVLELPLLRIVFLGGTFSNCGQTRALARRRDVWVETTSTAATVASAVVAFDCLDLGESPLAVLEAARGLVPTAVFSAATEAADRRKQTPLHRAAVRDDAARVHFLIDAGADDRGRDARGATPLLRACESGALSALDALLAAPFPPLDLGDHRNETPLNVASLKGHANCVKRVLEAETDAPLLLLRADKEGFTPLHAAVVGRHLDVVKLLLDAAADNELNAQNRYGQSALHLAARAGEADLLAAILARGPILDVKDDRGWTPLDTCLAFQQRTRDAGVLSAAKLKAAGAKFSAHPRRKHHRRPAPNTASIHQPPPPRRLPRPRPIEPYFYL</sequence>
<comment type="caution">
    <text evidence="5">The sequence shown here is derived from an EMBL/GenBank/DDBJ whole genome shotgun (WGS) entry which is preliminary data.</text>
</comment>
<evidence type="ECO:0000313" key="6">
    <source>
        <dbReference type="Proteomes" id="UP001230188"/>
    </source>
</evidence>
<feature type="compositionally biased region" description="Basic residues" evidence="4">
    <location>
        <begin position="441"/>
        <end position="451"/>
    </location>
</feature>
<dbReference type="SUPFAM" id="SSF48403">
    <property type="entry name" value="Ankyrin repeat"/>
    <property type="match status" value="1"/>
</dbReference>
<dbReference type="Proteomes" id="UP001230188">
    <property type="component" value="Unassembled WGS sequence"/>
</dbReference>
<feature type="region of interest" description="Disordered" evidence="4">
    <location>
        <begin position="436"/>
        <end position="479"/>
    </location>
</feature>
<dbReference type="InterPro" id="IPR002110">
    <property type="entry name" value="Ankyrin_rpt"/>
</dbReference>
<dbReference type="InterPro" id="IPR036770">
    <property type="entry name" value="Ankyrin_rpt-contain_sf"/>
</dbReference>
<protein>
    <submittedName>
        <fullName evidence="5">Uncharacterized protein</fullName>
    </submittedName>
</protein>
<dbReference type="Gene3D" id="1.25.40.20">
    <property type="entry name" value="Ankyrin repeat-containing domain"/>
    <property type="match status" value="2"/>
</dbReference>
<dbReference type="Pfam" id="PF12796">
    <property type="entry name" value="Ank_2"/>
    <property type="match status" value="2"/>
</dbReference>
<dbReference type="SMART" id="SM00248">
    <property type="entry name" value="ANK"/>
    <property type="match status" value="5"/>
</dbReference>
<evidence type="ECO:0000313" key="5">
    <source>
        <dbReference type="EMBL" id="KAJ8600184.1"/>
    </source>
</evidence>
<feature type="repeat" description="ANK" evidence="3">
    <location>
        <begin position="234"/>
        <end position="266"/>
    </location>
</feature>
<dbReference type="PANTHER" id="PTHR24198:SF165">
    <property type="entry name" value="ANKYRIN REPEAT-CONTAINING PROTEIN-RELATED"/>
    <property type="match status" value="1"/>
</dbReference>